<dbReference type="VEuPathDB" id="FungiDB:BD410DRAFT_897515"/>
<feature type="compositionally biased region" description="Basic and acidic residues" evidence="1">
    <location>
        <begin position="108"/>
        <end position="118"/>
    </location>
</feature>
<evidence type="ECO:0000313" key="2">
    <source>
        <dbReference type="EMBL" id="TDL23441.1"/>
    </source>
</evidence>
<protein>
    <submittedName>
        <fullName evidence="2">Uncharacterized protein</fullName>
    </submittedName>
</protein>
<dbReference type="AlphaFoldDB" id="A0A4Y7Q825"/>
<organism evidence="2 3">
    <name type="scientific">Rickenella mellea</name>
    <dbReference type="NCBI Taxonomy" id="50990"/>
    <lineage>
        <taxon>Eukaryota</taxon>
        <taxon>Fungi</taxon>
        <taxon>Dikarya</taxon>
        <taxon>Basidiomycota</taxon>
        <taxon>Agaricomycotina</taxon>
        <taxon>Agaricomycetes</taxon>
        <taxon>Hymenochaetales</taxon>
        <taxon>Rickenellaceae</taxon>
        <taxon>Rickenella</taxon>
    </lineage>
</organism>
<evidence type="ECO:0000256" key="1">
    <source>
        <dbReference type="SAM" id="MobiDB-lite"/>
    </source>
</evidence>
<dbReference type="Proteomes" id="UP000294933">
    <property type="component" value="Unassembled WGS sequence"/>
</dbReference>
<keyword evidence="3" id="KW-1185">Reference proteome</keyword>
<accession>A0A4Y7Q825</accession>
<feature type="region of interest" description="Disordered" evidence="1">
    <location>
        <begin position="79"/>
        <end position="127"/>
    </location>
</feature>
<evidence type="ECO:0000313" key="3">
    <source>
        <dbReference type="Proteomes" id="UP000294933"/>
    </source>
</evidence>
<gene>
    <name evidence="2" type="ORF">BD410DRAFT_897515</name>
</gene>
<feature type="compositionally biased region" description="Polar residues" evidence="1">
    <location>
        <begin position="96"/>
        <end position="107"/>
    </location>
</feature>
<sequence>MASWFDVVALLITAAVFGGTIYGVVYIAQQLSQTVKSTKETLKERGLHISDSGVSVKTNSRFNREDYIDATQRGLLKTMSASSFGTPDEAVKTPVLSRQDSAASTGSGKEKEEKEKKGFFRRKNSKQ</sequence>
<proteinExistence type="predicted"/>
<reference evidence="2 3" key="1">
    <citation type="submission" date="2018-06" db="EMBL/GenBank/DDBJ databases">
        <title>A transcriptomic atlas of mushroom development highlights an independent origin of complex multicellularity.</title>
        <authorList>
            <consortium name="DOE Joint Genome Institute"/>
            <person name="Krizsan K."/>
            <person name="Almasi E."/>
            <person name="Merenyi Z."/>
            <person name="Sahu N."/>
            <person name="Viragh M."/>
            <person name="Koszo T."/>
            <person name="Mondo S."/>
            <person name="Kiss B."/>
            <person name="Balint B."/>
            <person name="Kues U."/>
            <person name="Barry K."/>
            <person name="Hegedus J.C."/>
            <person name="Henrissat B."/>
            <person name="Johnson J."/>
            <person name="Lipzen A."/>
            <person name="Ohm R."/>
            <person name="Nagy I."/>
            <person name="Pangilinan J."/>
            <person name="Yan J."/>
            <person name="Xiong Y."/>
            <person name="Grigoriev I.V."/>
            <person name="Hibbett D.S."/>
            <person name="Nagy L.G."/>
        </authorList>
    </citation>
    <scope>NUCLEOTIDE SEQUENCE [LARGE SCALE GENOMIC DNA]</scope>
    <source>
        <strain evidence="2 3">SZMC22713</strain>
    </source>
</reference>
<dbReference type="OrthoDB" id="2505950at2759"/>
<dbReference type="EMBL" id="ML170170">
    <property type="protein sequence ID" value="TDL23441.1"/>
    <property type="molecule type" value="Genomic_DNA"/>
</dbReference>
<name>A0A4Y7Q825_9AGAM</name>